<name>A0A4R1HRU4_ANCAQ</name>
<dbReference type="Pfam" id="PF03992">
    <property type="entry name" value="ABM"/>
    <property type="match status" value="1"/>
</dbReference>
<dbReference type="SUPFAM" id="SSF54909">
    <property type="entry name" value="Dimeric alpha+beta barrel"/>
    <property type="match status" value="1"/>
</dbReference>
<evidence type="ECO:0000313" key="2">
    <source>
        <dbReference type="EMBL" id="TCK23535.1"/>
    </source>
</evidence>
<dbReference type="GO" id="GO:0004497">
    <property type="term" value="F:monooxygenase activity"/>
    <property type="evidence" value="ECO:0007669"/>
    <property type="project" value="UniProtKB-KW"/>
</dbReference>
<dbReference type="AlphaFoldDB" id="A0A4R1HRU4"/>
<sequence length="108" mass="11673">MASMFMTISRCHVKAGSEQDARALLEKEMLPNDGKKPGDVIEGLVGFGLMKSKKDPSMYGIATVWESEAAFDKMAANPRAKDGGGIVEKLQKLCDGDVKGEGFYIESL</sequence>
<organism evidence="2 3">
    <name type="scientific">Ancylobacter aquaticus</name>
    <dbReference type="NCBI Taxonomy" id="100"/>
    <lineage>
        <taxon>Bacteria</taxon>
        <taxon>Pseudomonadati</taxon>
        <taxon>Pseudomonadota</taxon>
        <taxon>Alphaproteobacteria</taxon>
        <taxon>Hyphomicrobiales</taxon>
        <taxon>Xanthobacteraceae</taxon>
        <taxon>Ancylobacter</taxon>
    </lineage>
</organism>
<dbReference type="Gene3D" id="3.30.70.100">
    <property type="match status" value="1"/>
</dbReference>
<feature type="domain" description="ABM" evidence="1">
    <location>
        <begin position="5"/>
        <end position="81"/>
    </location>
</feature>
<reference evidence="2 3" key="1">
    <citation type="submission" date="2019-03" db="EMBL/GenBank/DDBJ databases">
        <title>Genomic Encyclopedia of Type Strains, Phase IV (KMG-IV): sequencing the most valuable type-strain genomes for metagenomic binning, comparative biology and taxonomic classification.</title>
        <authorList>
            <person name="Goeker M."/>
        </authorList>
    </citation>
    <scope>NUCLEOTIDE SEQUENCE [LARGE SCALE GENOMIC DNA]</scope>
    <source>
        <strain evidence="2 3">DSM 101</strain>
    </source>
</reference>
<evidence type="ECO:0000259" key="1">
    <source>
        <dbReference type="Pfam" id="PF03992"/>
    </source>
</evidence>
<proteinExistence type="predicted"/>
<keyword evidence="2" id="KW-0503">Monooxygenase</keyword>
<dbReference type="EMBL" id="SMFY01000003">
    <property type="protein sequence ID" value="TCK23535.1"/>
    <property type="molecule type" value="Genomic_DNA"/>
</dbReference>
<comment type="caution">
    <text evidence="2">The sequence shown here is derived from an EMBL/GenBank/DDBJ whole genome shotgun (WGS) entry which is preliminary data.</text>
</comment>
<dbReference type="Proteomes" id="UP000295030">
    <property type="component" value="Unassembled WGS sequence"/>
</dbReference>
<dbReference type="InterPro" id="IPR007138">
    <property type="entry name" value="ABM_dom"/>
</dbReference>
<keyword evidence="3" id="KW-1185">Reference proteome</keyword>
<evidence type="ECO:0000313" key="3">
    <source>
        <dbReference type="Proteomes" id="UP000295030"/>
    </source>
</evidence>
<dbReference type="InterPro" id="IPR011008">
    <property type="entry name" value="Dimeric_a/b-barrel"/>
</dbReference>
<keyword evidence="2" id="KW-0560">Oxidoreductase</keyword>
<accession>A0A4R1HRU4</accession>
<gene>
    <name evidence="2" type="ORF">EV667_3374</name>
</gene>
<protein>
    <submittedName>
        <fullName evidence="2">Antibiotic biosynthesis monooxygenase</fullName>
    </submittedName>
</protein>